<dbReference type="Gene3D" id="3.40.50.300">
    <property type="entry name" value="P-loop containing nucleotide triphosphate hydrolases"/>
    <property type="match status" value="1"/>
</dbReference>
<keyword evidence="2" id="KW-0547">Nucleotide-binding</keyword>
<evidence type="ECO:0000259" key="6">
    <source>
        <dbReference type="Pfam" id="PF00005"/>
    </source>
</evidence>
<dbReference type="InterPro" id="IPR036640">
    <property type="entry name" value="ABC1_TM_sf"/>
</dbReference>
<sequence>MWIFNQDLPQHRLYPIKELKDMILAATRQTNGIILPVIKTTFHQGMLTEVTVSEILDVKLLDAKRFCGSYAKQPSRNKTSLETTSITEPVWTETHFRNVVEGLRKEEARWLSTILSSDTERLLSSSLWSSPIVITIFTFWACCLMRIPLDTSTVFTFLATVRIVEEPIRLLPDVSGIFIESKFVLTRIVKFLAEPELPKRSTEGQCKYIELSILIKEATFSWHVSSSHATLENIDLNVKPGKKIAICGEVGSGKLTLLAEILGEVSSTQGTVQVYGKVAYVSQNRMDTNRNYVREYTLRVINGSREVPKSTEKVFTCTRSENSSMW</sequence>
<evidence type="ECO:0000256" key="4">
    <source>
        <dbReference type="ARBA" id="ARBA00022989"/>
    </source>
</evidence>
<feature type="domain" description="ABC transporter" evidence="6">
    <location>
        <begin position="231"/>
        <end position="281"/>
    </location>
</feature>
<proteinExistence type="predicted"/>
<keyword evidence="3" id="KW-0067">ATP-binding</keyword>
<dbReference type="GO" id="GO:0016887">
    <property type="term" value="F:ATP hydrolysis activity"/>
    <property type="evidence" value="ECO:0007669"/>
    <property type="project" value="InterPro"/>
</dbReference>
<dbReference type="InterPro" id="IPR027417">
    <property type="entry name" value="P-loop_NTPase"/>
</dbReference>
<keyword evidence="1" id="KW-0812">Transmembrane</keyword>
<reference evidence="7" key="1">
    <citation type="submission" date="2023-02" db="EMBL/GenBank/DDBJ databases">
        <title>Genome of toxic invasive species Heracleum sosnowskyi carries increased number of genes despite the absence of recent whole-genome duplications.</title>
        <authorList>
            <person name="Schelkunov M."/>
            <person name="Shtratnikova V."/>
            <person name="Makarenko M."/>
            <person name="Klepikova A."/>
            <person name="Omelchenko D."/>
            <person name="Novikova G."/>
            <person name="Obukhova E."/>
            <person name="Bogdanov V."/>
            <person name="Penin A."/>
            <person name="Logacheva M."/>
        </authorList>
    </citation>
    <scope>NUCLEOTIDE SEQUENCE</scope>
    <source>
        <strain evidence="7">Hsosn_3</strain>
        <tissue evidence="7">Leaf</tissue>
    </source>
</reference>
<evidence type="ECO:0000313" key="7">
    <source>
        <dbReference type="EMBL" id="KAK1371393.1"/>
    </source>
</evidence>
<evidence type="ECO:0000313" key="8">
    <source>
        <dbReference type="Proteomes" id="UP001237642"/>
    </source>
</evidence>
<evidence type="ECO:0000256" key="2">
    <source>
        <dbReference type="ARBA" id="ARBA00022741"/>
    </source>
</evidence>
<dbReference type="GO" id="GO:0005524">
    <property type="term" value="F:ATP binding"/>
    <property type="evidence" value="ECO:0007669"/>
    <property type="project" value="UniProtKB-KW"/>
</dbReference>
<reference evidence="7" key="2">
    <citation type="submission" date="2023-05" db="EMBL/GenBank/DDBJ databases">
        <authorList>
            <person name="Schelkunov M.I."/>
        </authorList>
    </citation>
    <scope>NUCLEOTIDE SEQUENCE</scope>
    <source>
        <strain evidence="7">Hsosn_3</strain>
        <tissue evidence="7">Leaf</tissue>
    </source>
</reference>
<dbReference type="InterPro" id="IPR003439">
    <property type="entry name" value="ABC_transporter-like_ATP-bd"/>
</dbReference>
<keyword evidence="4" id="KW-1133">Transmembrane helix</keyword>
<dbReference type="GO" id="GO:0042626">
    <property type="term" value="F:ATPase-coupled transmembrane transporter activity"/>
    <property type="evidence" value="ECO:0007669"/>
    <property type="project" value="TreeGrafter"/>
</dbReference>
<keyword evidence="5" id="KW-0472">Membrane</keyword>
<dbReference type="PANTHER" id="PTHR24223:SF263">
    <property type="entry name" value="ABC-TYPE XENOBIOTIC TRANSPORTER"/>
    <property type="match status" value="1"/>
</dbReference>
<dbReference type="Proteomes" id="UP001237642">
    <property type="component" value="Unassembled WGS sequence"/>
</dbReference>
<comment type="caution">
    <text evidence="7">The sequence shown here is derived from an EMBL/GenBank/DDBJ whole genome shotgun (WGS) entry which is preliminary data.</text>
</comment>
<evidence type="ECO:0000256" key="3">
    <source>
        <dbReference type="ARBA" id="ARBA00022840"/>
    </source>
</evidence>
<dbReference type="EMBL" id="JAUIZM010000008">
    <property type="protein sequence ID" value="KAK1371393.1"/>
    <property type="molecule type" value="Genomic_DNA"/>
</dbReference>
<protein>
    <submittedName>
        <fullName evidence="7">ABC transporter C family member 10-like</fullName>
    </submittedName>
</protein>
<dbReference type="Pfam" id="PF00005">
    <property type="entry name" value="ABC_tran"/>
    <property type="match status" value="1"/>
</dbReference>
<accession>A0AAD8HR70</accession>
<dbReference type="SUPFAM" id="SSF52540">
    <property type="entry name" value="P-loop containing nucleoside triphosphate hydrolases"/>
    <property type="match status" value="1"/>
</dbReference>
<dbReference type="PANTHER" id="PTHR24223">
    <property type="entry name" value="ATP-BINDING CASSETTE SUB-FAMILY C"/>
    <property type="match status" value="1"/>
</dbReference>
<evidence type="ECO:0000256" key="1">
    <source>
        <dbReference type="ARBA" id="ARBA00022692"/>
    </source>
</evidence>
<dbReference type="AlphaFoldDB" id="A0AAD8HR70"/>
<evidence type="ECO:0000256" key="5">
    <source>
        <dbReference type="ARBA" id="ARBA00023136"/>
    </source>
</evidence>
<name>A0AAD8HR70_9APIA</name>
<dbReference type="GO" id="GO:0016020">
    <property type="term" value="C:membrane"/>
    <property type="evidence" value="ECO:0007669"/>
    <property type="project" value="InterPro"/>
</dbReference>
<keyword evidence="8" id="KW-1185">Reference proteome</keyword>
<dbReference type="Gene3D" id="1.20.1560.10">
    <property type="entry name" value="ABC transporter type 1, transmembrane domain"/>
    <property type="match status" value="1"/>
</dbReference>
<dbReference type="InterPro" id="IPR050173">
    <property type="entry name" value="ABC_transporter_C-like"/>
</dbReference>
<gene>
    <name evidence="7" type="ORF">POM88_037485</name>
</gene>
<organism evidence="7 8">
    <name type="scientific">Heracleum sosnowskyi</name>
    <dbReference type="NCBI Taxonomy" id="360622"/>
    <lineage>
        <taxon>Eukaryota</taxon>
        <taxon>Viridiplantae</taxon>
        <taxon>Streptophyta</taxon>
        <taxon>Embryophyta</taxon>
        <taxon>Tracheophyta</taxon>
        <taxon>Spermatophyta</taxon>
        <taxon>Magnoliopsida</taxon>
        <taxon>eudicotyledons</taxon>
        <taxon>Gunneridae</taxon>
        <taxon>Pentapetalae</taxon>
        <taxon>asterids</taxon>
        <taxon>campanulids</taxon>
        <taxon>Apiales</taxon>
        <taxon>Apiaceae</taxon>
        <taxon>Apioideae</taxon>
        <taxon>apioid superclade</taxon>
        <taxon>Tordylieae</taxon>
        <taxon>Tordyliinae</taxon>
        <taxon>Heracleum</taxon>
    </lineage>
</organism>